<dbReference type="PANTHER" id="PTHR36322">
    <property type="entry name" value="TRANSMEMBRANE PROTEIN"/>
    <property type="match status" value="1"/>
</dbReference>
<comment type="caution">
    <text evidence="1">The sequence shown here is derived from an EMBL/GenBank/DDBJ whole genome shotgun (WGS) entry which is preliminary data.</text>
</comment>
<dbReference type="EMBL" id="CM029052">
    <property type="protein sequence ID" value="KAG2556205.1"/>
    <property type="molecule type" value="Genomic_DNA"/>
</dbReference>
<reference evidence="1" key="1">
    <citation type="submission" date="2020-05" db="EMBL/GenBank/DDBJ databases">
        <title>WGS assembly of Panicum virgatum.</title>
        <authorList>
            <person name="Lovell J.T."/>
            <person name="Jenkins J."/>
            <person name="Shu S."/>
            <person name="Juenger T.E."/>
            <person name="Schmutz J."/>
        </authorList>
    </citation>
    <scope>NUCLEOTIDE SEQUENCE</scope>
    <source>
        <strain evidence="1">AP13</strain>
    </source>
</reference>
<protein>
    <submittedName>
        <fullName evidence="1">Uncharacterized protein</fullName>
    </submittedName>
</protein>
<dbReference type="Proteomes" id="UP000823388">
    <property type="component" value="Chromosome 8N"/>
</dbReference>
<gene>
    <name evidence="1" type="ORF">PVAP13_8NG067900</name>
</gene>
<keyword evidence="2" id="KW-1185">Reference proteome</keyword>
<evidence type="ECO:0000313" key="2">
    <source>
        <dbReference type="Proteomes" id="UP000823388"/>
    </source>
</evidence>
<dbReference type="PANTHER" id="PTHR36322:SF3">
    <property type="entry name" value="TRANSMEMBRANE PROTEIN"/>
    <property type="match status" value="1"/>
</dbReference>
<accession>A0A8T0P5Z2</accession>
<sequence>MGAAGRALSSVLALCLLPVLLPLLLLCLPLLCVAVAAARFRRRRRRLLLAAAKRAACRPGSERPPPGGTEADGGHRAALLHKYLQDQVDLVGAGAAAAGRRPGPQRDSAAEVPWEGFPATIAQLQRSATLNSHQCHNSSRS</sequence>
<proteinExistence type="predicted"/>
<name>A0A8T0P5Z2_PANVG</name>
<organism evidence="1 2">
    <name type="scientific">Panicum virgatum</name>
    <name type="common">Blackwell switchgrass</name>
    <dbReference type="NCBI Taxonomy" id="38727"/>
    <lineage>
        <taxon>Eukaryota</taxon>
        <taxon>Viridiplantae</taxon>
        <taxon>Streptophyta</taxon>
        <taxon>Embryophyta</taxon>
        <taxon>Tracheophyta</taxon>
        <taxon>Spermatophyta</taxon>
        <taxon>Magnoliopsida</taxon>
        <taxon>Liliopsida</taxon>
        <taxon>Poales</taxon>
        <taxon>Poaceae</taxon>
        <taxon>PACMAD clade</taxon>
        <taxon>Panicoideae</taxon>
        <taxon>Panicodae</taxon>
        <taxon>Paniceae</taxon>
        <taxon>Panicinae</taxon>
        <taxon>Panicum</taxon>
        <taxon>Panicum sect. Hiantes</taxon>
    </lineage>
</organism>
<evidence type="ECO:0000313" key="1">
    <source>
        <dbReference type="EMBL" id="KAG2556205.1"/>
    </source>
</evidence>
<dbReference type="AlphaFoldDB" id="A0A8T0P5Z2"/>